<dbReference type="NCBIfam" id="NF001236">
    <property type="entry name" value="PRK00203.1"/>
    <property type="match status" value="1"/>
</dbReference>
<feature type="binding site" evidence="11">
    <location>
        <position position="129"/>
    </location>
    <ligand>
        <name>Mg(2+)</name>
        <dbReference type="ChEBI" id="CHEBI:18420"/>
        <label>2</label>
    </ligand>
</feature>
<evidence type="ECO:0000256" key="2">
    <source>
        <dbReference type="ARBA" id="ARBA00004065"/>
    </source>
</evidence>
<dbReference type="SUPFAM" id="SSF53098">
    <property type="entry name" value="Ribonuclease H-like"/>
    <property type="match status" value="1"/>
</dbReference>
<evidence type="ECO:0000313" key="14">
    <source>
        <dbReference type="Proteomes" id="UP001329915"/>
    </source>
</evidence>
<reference evidence="13 14" key="1">
    <citation type="submission" date="2023-04" db="EMBL/GenBank/DDBJ databases">
        <authorList>
            <person name="Hsu D."/>
        </authorList>
    </citation>
    <scope>NUCLEOTIDE SEQUENCE [LARGE SCALE GENOMIC DNA]</scope>
    <source>
        <strain evidence="13 14">MK1</strain>
    </source>
</reference>
<dbReference type="PROSITE" id="PS50879">
    <property type="entry name" value="RNASE_H_1"/>
    <property type="match status" value="1"/>
</dbReference>
<evidence type="ECO:0000256" key="3">
    <source>
        <dbReference type="ARBA" id="ARBA00005300"/>
    </source>
</evidence>
<evidence type="ECO:0000313" key="13">
    <source>
        <dbReference type="EMBL" id="WRO21859.1"/>
    </source>
</evidence>
<dbReference type="GO" id="GO:0003676">
    <property type="term" value="F:nucleic acid binding"/>
    <property type="evidence" value="ECO:0007669"/>
    <property type="project" value="InterPro"/>
</dbReference>
<evidence type="ECO:0000256" key="8">
    <source>
        <dbReference type="ARBA" id="ARBA00022759"/>
    </source>
</evidence>
<keyword evidence="6 11" id="KW-0540">Nuclease</keyword>
<dbReference type="InterPro" id="IPR022892">
    <property type="entry name" value="RNaseHI"/>
</dbReference>
<keyword evidence="11" id="KW-0963">Cytoplasm</keyword>
<dbReference type="InterPro" id="IPR012337">
    <property type="entry name" value="RNaseH-like_sf"/>
</dbReference>
<keyword evidence="10 11" id="KW-0460">Magnesium</keyword>
<comment type="function">
    <text evidence="2 11">Endonuclease that specifically degrades the RNA of RNA-DNA hybrids.</text>
</comment>
<comment type="catalytic activity">
    <reaction evidence="1 11">
        <text>Endonucleolytic cleavage to 5'-phosphomonoester.</text>
        <dbReference type="EC" id="3.1.26.4"/>
    </reaction>
</comment>
<dbReference type="EMBL" id="CP121694">
    <property type="protein sequence ID" value="WRO21859.1"/>
    <property type="molecule type" value="Genomic_DNA"/>
</dbReference>
<dbReference type="CDD" id="cd09278">
    <property type="entry name" value="RNase_HI_prokaryote_like"/>
    <property type="match status" value="1"/>
</dbReference>
<keyword evidence="9 11" id="KW-0378">Hydrolase</keyword>
<comment type="subcellular location">
    <subcellularLocation>
        <location evidence="11">Cytoplasm</location>
    </subcellularLocation>
</comment>
<keyword evidence="7 11" id="KW-0479">Metal-binding</keyword>
<evidence type="ECO:0000259" key="12">
    <source>
        <dbReference type="PROSITE" id="PS50879"/>
    </source>
</evidence>
<evidence type="ECO:0000256" key="10">
    <source>
        <dbReference type="ARBA" id="ARBA00022842"/>
    </source>
</evidence>
<keyword evidence="14" id="KW-1185">Reference proteome</keyword>
<name>A0AAU0UPT8_9FIRM</name>
<evidence type="ECO:0000256" key="11">
    <source>
        <dbReference type="HAMAP-Rule" id="MF_00042"/>
    </source>
</evidence>
<dbReference type="PANTHER" id="PTHR10642">
    <property type="entry name" value="RIBONUCLEASE H1"/>
    <property type="match status" value="1"/>
</dbReference>
<dbReference type="FunFam" id="3.30.420.10:FF:000089">
    <property type="entry name" value="Ribonuclease H"/>
    <property type="match status" value="1"/>
</dbReference>
<proteinExistence type="inferred from homology"/>
<dbReference type="RefSeq" id="WP_366924909.1">
    <property type="nucleotide sequence ID" value="NZ_CP121694.1"/>
</dbReference>
<evidence type="ECO:0000256" key="9">
    <source>
        <dbReference type="ARBA" id="ARBA00022801"/>
    </source>
</evidence>
<dbReference type="Proteomes" id="UP001329915">
    <property type="component" value="Chromosome"/>
</dbReference>
<feature type="domain" description="RNase H type-1" evidence="12">
    <location>
        <begin position="1"/>
        <end position="137"/>
    </location>
</feature>
<dbReference type="GO" id="GO:0043137">
    <property type="term" value="P:DNA replication, removal of RNA primer"/>
    <property type="evidence" value="ECO:0007669"/>
    <property type="project" value="TreeGrafter"/>
</dbReference>
<dbReference type="Pfam" id="PF00075">
    <property type="entry name" value="RNase_H"/>
    <property type="match status" value="1"/>
</dbReference>
<feature type="binding site" evidence="11">
    <location>
        <position position="4"/>
    </location>
    <ligand>
        <name>Mg(2+)</name>
        <dbReference type="ChEBI" id="CHEBI:18420"/>
        <label>1</label>
    </ligand>
</feature>
<dbReference type="PANTHER" id="PTHR10642:SF26">
    <property type="entry name" value="RIBONUCLEASE H1"/>
    <property type="match status" value="1"/>
</dbReference>
<dbReference type="GO" id="GO:0000287">
    <property type="term" value="F:magnesium ion binding"/>
    <property type="evidence" value="ECO:0007669"/>
    <property type="project" value="UniProtKB-UniRule"/>
</dbReference>
<feature type="binding site" evidence="11">
    <location>
        <position position="42"/>
    </location>
    <ligand>
        <name>Mg(2+)</name>
        <dbReference type="ChEBI" id="CHEBI:18420"/>
        <label>1</label>
    </ligand>
</feature>
<feature type="binding site" evidence="11">
    <location>
        <position position="64"/>
    </location>
    <ligand>
        <name>Mg(2+)</name>
        <dbReference type="ChEBI" id="CHEBI:18420"/>
        <label>1</label>
    </ligand>
</feature>
<dbReference type="AlphaFoldDB" id="A0AAU0UPT8"/>
<evidence type="ECO:0000256" key="7">
    <source>
        <dbReference type="ARBA" id="ARBA00022723"/>
    </source>
</evidence>
<evidence type="ECO:0000256" key="1">
    <source>
        <dbReference type="ARBA" id="ARBA00000077"/>
    </source>
</evidence>
<dbReference type="GO" id="GO:0005737">
    <property type="term" value="C:cytoplasm"/>
    <property type="evidence" value="ECO:0007669"/>
    <property type="project" value="UniProtKB-SubCell"/>
</dbReference>
<keyword evidence="8 11" id="KW-0255">Endonuclease</keyword>
<dbReference type="KEGG" id="dbc:MFMK1_001680"/>
<comment type="cofactor">
    <cofactor evidence="11">
        <name>Mg(2+)</name>
        <dbReference type="ChEBI" id="CHEBI:18420"/>
    </cofactor>
    <text evidence="11">Binds 1 Mg(2+) ion per subunit. May bind a second metal ion at a regulatory site, or after substrate binding.</text>
</comment>
<dbReference type="InterPro" id="IPR002156">
    <property type="entry name" value="RNaseH_domain"/>
</dbReference>
<comment type="similarity">
    <text evidence="3 11">Belongs to the RNase H family.</text>
</comment>
<organism evidence="13 14">
    <name type="scientific">Metallumcola ferriviriculae</name>
    <dbReference type="NCBI Taxonomy" id="3039180"/>
    <lineage>
        <taxon>Bacteria</taxon>
        <taxon>Bacillati</taxon>
        <taxon>Bacillota</taxon>
        <taxon>Clostridia</taxon>
        <taxon>Neomoorellales</taxon>
        <taxon>Desulfitibacteraceae</taxon>
        <taxon>Metallumcola</taxon>
    </lineage>
</organism>
<dbReference type="HAMAP" id="MF_00042">
    <property type="entry name" value="RNase_H"/>
    <property type="match status" value="1"/>
</dbReference>
<comment type="subunit">
    <text evidence="4 11">Monomer.</text>
</comment>
<protein>
    <recommendedName>
        <fullName evidence="5 11">Ribonuclease H</fullName>
        <shortName evidence="11">RNase H</shortName>
        <ecNumber evidence="5 11">3.1.26.4</ecNumber>
    </recommendedName>
</protein>
<evidence type="ECO:0000256" key="5">
    <source>
        <dbReference type="ARBA" id="ARBA00012180"/>
    </source>
</evidence>
<dbReference type="InterPro" id="IPR050092">
    <property type="entry name" value="RNase_H"/>
</dbReference>
<evidence type="ECO:0000256" key="6">
    <source>
        <dbReference type="ARBA" id="ARBA00022722"/>
    </source>
</evidence>
<dbReference type="InterPro" id="IPR036397">
    <property type="entry name" value="RNaseH_sf"/>
</dbReference>
<dbReference type="EC" id="3.1.26.4" evidence="5 11"/>
<dbReference type="GO" id="GO:0004523">
    <property type="term" value="F:RNA-DNA hybrid ribonuclease activity"/>
    <property type="evidence" value="ECO:0007669"/>
    <property type="project" value="UniProtKB-UniRule"/>
</dbReference>
<evidence type="ECO:0000256" key="4">
    <source>
        <dbReference type="ARBA" id="ARBA00011245"/>
    </source>
</evidence>
<accession>A0AAU0UPT8</accession>
<feature type="binding site" evidence="11">
    <location>
        <position position="4"/>
    </location>
    <ligand>
        <name>Mg(2+)</name>
        <dbReference type="ChEBI" id="CHEBI:18420"/>
        <label>2</label>
    </ligand>
</feature>
<sequence length="148" mass="16846">MYTDGACSGNPGPGGYGVVLLYKGHRKELSQGYKNTTNNRMEMMAVIKGLEAVKEPCAVDVYSDSKYLVDSINKGWAARWRDNNWMRNKKEKALNVDLWGKLLSLLDKYQVSFYWVKGHAEIEENERCDFLATEALKNSDLLEDTQPT</sequence>
<gene>
    <name evidence="11 13" type="primary">rnhA</name>
    <name evidence="13" type="ORF">MFMK1_001680</name>
</gene>
<dbReference type="Gene3D" id="3.30.420.10">
    <property type="entry name" value="Ribonuclease H-like superfamily/Ribonuclease H"/>
    <property type="match status" value="1"/>
</dbReference>